<keyword evidence="3" id="KW-0012">Acyltransferase</keyword>
<dbReference type="InterPro" id="IPR016039">
    <property type="entry name" value="Thiolase-like"/>
</dbReference>
<gene>
    <name evidence="5" type="ORF">HCU74_14650</name>
</gene>
<evidence type="ECO:0000313" key="5">
    <source>
        <dbReference type="EMBL" id="NKI18653.1"/>
    </source>
</evidence>
<dbReference type="PANTHER" id="PTHR18919:SF107">
    <property type="entry name" value="ACETYL-COA ACETYLTRANSFERASE, CYTOSOLIC"/>
    <property type="match status" value="1"/>
</dbReference>
<keyword evidence="2" id="KW-0808">Transferase</keyword>
<evidence type="ECO:0000313" key="6">
    <source>
        <dbReference type="Proteomes" id="UP000765845"/>
    </source>
</evidence>
<evidence type="ECO:0000259" key="4">
    <source>
        <dbReference type="Pfam" id="PF02803"/>
    </source>
</evidence>
<proteinExistence type="inferred from homology"/>
<dbReference type="Pfam" id="PF02803">
    <property type="entry name" value="Thiolase_C"/>
    <property type="match status" value="1"/>
</dbReference>
<protein>
    <recommendedName>
        <fullName evidence="4">Thiolase C-terminal domain-containing protein</fullName>
    </recommendedName>
</protein>
<dbReference type="EMBL" id="JAAWWK010000005">
    <property type="protein sequence ID" value="NKI18653.1"/>
    <property type="molecule type" value="Genomic_DNA"/>
</dbReference>
<accession>A0ABX1GJK5</accession>
<organism evidence="5 6">
    <name type="scientific">Spongiibacter thalassae</name>
    <dbReference type="NCBI Taxonomy" id="2721624"/>
    <lineage>
        <taxon>Bacteria</taxon>
        <taxon>Pseudomonadati</taxon>
        <taxon>Pseudomonadota</taxon>
        <taxon>Gammaproteobacteria</taxon>
        <taxon>Cellvibrionales</taxon>
        <taxon>Spongiibacteraceae</taxon>
        <taxon>Spongiibacter</taxon>
    </lineage>
</organism>
<dbReference type="InterPro" id="IPR002155">
    <property type="entry name" value="Thiolase"/>
</dbReference>
<keyword evidence="6" id="KW-1185">Reference proteome</keyword>
<comment type="similarity">
    <text evidence="1">Belongs to the thiolase-like superfamily. Thiolase family.</text>
</comment>
<reference evidence="5 6" key="1">
    <citation type="submission" date="2020-04" db="EMBL/GenBank/DDBJ databases">
        <authorList>
            <person name="Yoon J."/>
        </authorList>
    </citation>
    <scope>NUCLEOTIDE SEQUENCE [LARGE SCALE GENOMIC DNA]</scope>
    <source>
        <strain evidence="5 6">KMU-166</strain>
    </source>
</reference>
<comment type="caution">
    <text evidence="5">The sequence shown here is derived from an EMBL/GenBank/DDBJ whole genome shotgun (WGS) entry which is preliminary data.</text>
</comment>
<evidence type="ECO:0000256" key="1">
    <source>
        <dbReference type="ARBA" id="ARBA00010982"/>
    </source>
</evidence>
<evidence type="ECO:0000256" key="2">
    <source>
        <dbReference type="ARBA" id="ARBA00022679"/>
    </source>
</evidence>
<sequence>MSSFYRRLTIAELASLPLRDMVRRNAAIDWRNIDSLYVGSNNKNLCTTYRFREFAAGCLKHAGISSHVAAQQFSGSYCAGMAALAQASLDVESGGGQVAVVLGVGWHGDDSATPRIVDDFYFTNLNERVARREKIASHYRVASELRDAYILSAFTNAGHARKSGFYERECMLVKRTDTKHLAYFREDDIEFVASPDAAEVTKMEKIVQLKPALRAGFAPAAEGACGLVLASRQGIDLLGLRPRVRVMAQAITESAVDLSTPYCIPAIEQVLDQAALSISQLDMLEISETCSVEVLGIMRHFDITLESGKVNGNGGDLAVGEASGASSVRLVVTAMNKLQANNLRYGLCAASSSDGRGMAILLENLVEC</sequence>
<evidence type="ECO:0000256" key="3">
    <source>
        <dbReference type="ARBA" id="ARBA00023315"/>
    </source>
</evidence>
<name>A0ABX1GJK5_9GAMM</name>
<dbReference type="Proteomes" id="UP000765845">
    <property type="component" value="Unassembled WGS sequence"/>
</dbReference>
<dbReference type="PANTHER" id="PTHR18919">
    <property type="entry name" value="ACETYL-COA C-ACYLTRANSFERASE"/>
    <property type="match status" value="1"/>
</dbReference>
<dbReference type="Gene3D" id="3.40.47.10">
    <property type="match status" value="2"/>
</dbReference>
<dbReference type="SUPFAM" id="SSF53901">
    <property type="entry name" value="Thiolase-like"/>
    <property type="match status" value="2"/>
</dbReference>
<dbReference type="PIRSF" id="PIRSF000429">
    <property type="entry name" value="Ac-CoA_Ac_transf"/>
    <property type="match status" value="1"/>
</dbReference>
<feature type="domain" description="Thiolase C-terminal" evidence="4">
    <location>
        <begin position="264"/>
        <end position="363"/>
    </location>
</feature>
<dbReference type="InterPro" id="IPR020617">
    <property type="entry name" value="Thiolase_C"/>
</dbReference>